<evidence type="ECO:0000313" key="1">
    <source>
        <dbReference type="EMBL" id="MBI6628350.1"/>
    </source>
</evidence>
<name>A0A934HPT2_9RHOB</name>
<protein>
    <submittedName>
        <fullName evidence="1">Uncharacterized protein</fullName>
    </submittedName>
</protein>
<evidence type="ECO:0000313" key="2">
    <source>
        <dbReference type="Proteomes" id="UP000613255"/>
    </source>
</evidence>
<organism evidence="1 2">
    <name type="scientific">Pontibaca salina</name>
    <dbReference type="NCBI Taxonomy" id="2795731"/>
    <lineage>
        <taxon>Bacteria</taxon>
        <taxon>Pseudomonadati</taxon>
        <taxon>Pseudomonadota</taxon>
        <taxon>Alphaproteobacteria</taxon>
        <taxon>Rhodobacterales</taxon>
        <taxon>Roseobacteraceae</taxon>
        <taxon>Pontibaca</taxon>
    </lineage>
</organism>
<reference evidence="1" key="1">
    <citation type="submission" date="2020-12" db="EMBL/GenBank/DDBJ databases">
        <title>Pontibaca salina gen. nov., sp. nov., isolated from marine sediment.</title>
        <authorList>
            <person name="Bo J."/>
            <person name="Wang S."/>
            <person name="Song X."/>
            <person name="Du Z."/>
        </authorList>
    </citation>
    <scope>NUCLEOTIDE SEQUENCE</scope>
    <source>
        <strain evidence="1">S1109L</strain>
    </source>
</reference>
<keyword evidence="2" id="KW-1185">Reference proteome</keyword>
<dbReference type="Proteomes" id="UP000613255">
    <property type="component" value="Unassembled WGS sequence"/>
</dbReference>
<dbReference type="EMBL" id="JAEIJD010000001">
    <property type="protein sequence ID" value="MBI6628350.1"/>
    <property type="molecule type" value="Genomic_DNA"/>
</dbReference>
<dbReference type="AlphaFoldDB" id="A0A934HPT2"/>
<accession>A0A934HPT2</accession>
<sequence length="117" mass="12323">MLIAAGGCFQPPATKKNPAGAGVEGLGLGAAEVSLDFSWGVRRCADSIPNSQKGLCIHLLTDFKDALVNACVKLYGFSHRCFAVKDVRLVAQPGMFMRLNPAGRIAEVVGPRGNGHD</sequence>
<proteinExistence type="predicted"/>
<gene>
    <name evidence="1" type="ORF">JAO82_00510</name>
</gene>
<comment type="caution">
    <text evidence="1">The sequence shown here is derived from an EMBL/GenBank/DDBJ whole genome shotgun (WGS) entry which is preliminary data.</text>
</comment>